<dbReference type="AlphaFoldDB" id="A0A2T4CJD4"/>
<keyword evidence="3" id="KW-1185">Reference proteome</keyword>
<reference evidence="2 3" key="1">
    <citation type="submission" date="2016-07" db="EMBL/GenBank/DDBJ databases">
        <title>Multiple horizontal gene transfer events from other fungi enriched the ability of initially mycotrophic Trichoderma (Ascomycota) to feed on dead plant biomass.</title>
        <authorList>
            <consortium name="DOE Joint Genome Institute"/>
            <person name="Aerts A."/>
            <person name="Atanasova L."/>
            <person name="Chenthamara K."/>
            <person name="Zhang J."/>
            <person name="Grujic M."/>
            <person name="Henrissat B."/>
            <person name="Kuo A."/>
            <person name="Salamov A."/>
            <person name="Lipzen A."/>
            <person name="Labutti K."/>
            <person name="Barry K."/>
            <person name="Miao Y."/>
            <person name="Rahimi M.J."/>
            <person name="Shen Q."/>
            <person name="Grigoriev I.V."/>
            <person name="Kubicek C.P."/>
            <person name="Druzhinina I.S."/>
        </authorList>
    </citation>
    <scope>NUCLEOTIDE SEQUENCE [LARGE SCALE GENOMIC DNA]</scope>
    <source>
        <strain evidence="2 3">ATCC 18648</strain>
    </source>
</reference>
<accession>A0A2T4CJD4</accession>
<protein>
    <submittedName>
        <fullName evidence="2">Uncharacterized protein</fullName>
    </submittedName>
</protein>
<feature type="region of interest" description="Disordered" evidence="1">
    <location>
        <begin position="69"/>
        <end position="121"/>
    </location>
</feature>
<dbReference type="Proteomes" id="UP000240760">
    <property type="component" value="Unassembled WGS sequence"/>
</dbReference>
<evidence type="ECO:0000313" key="3">
    <source>
        <dbReference type="Proteomes" id="UP000240760"/>
    </source>
</evidence>
<feature type="compositionally biased region" description="Polar residues" evidence="1">
    <location>
        <begin position="103"/>
        <end position="121"/>
    </location>
</feature>
<organism evidence="2 3">
    <name type="scientific">Trichoderma longibrachiatum ATCC 18648</name>
    <dbReference type="NCBI Taxonomy" id="983965"/>
    <lineage>
        <taxon>Eukaryota</taxon>
        <taxon>Fungi</taxon>
        <taxon>Dikarya</taxon>
        <taxon>Ascomycota</taxon>
        <taxon>Pezizomycotina</taxon>
        <taxon>Sordariomycetes</taxon>
        <taxon>Hypocreomycetidae</taxon>
        <taxon>Hypocreales</taxon>
        <taxon>Hypocreaceae</taxon>
        <taxon>Trichoderma</taxon>
    </lineage>
</organism>
<evidence type="ECO:0000256" key="1">
    <source>
        <dbReference type="SAM" id="MobiDB-lite"/>
    </source>
</evidence>
<sequence length="121" mass="13480">MTWFLERPRRFRQDDCPPLRHRTSSELAHCSSREPLVFSNVGDHLQKAPNSSLEGGRLRVYSGCGGYPSVPPSTAMGDAQDGQDTLSVEPSRKEPAIMDGWSRSCSPTQTPQSRWLSQEGF</sequence>
<dbReference type="EMBL" id="KZ679126">
    <property type="protein sequence ID" value="PTB81622.1"/>
    <property type="molecule type" value="Genomic_DNA"/>
</dbReference>
<gene>
    <name evidence="2" type="ORF">M440DRAFT_89170</name>
</gene>
<name>A0A2T4CJD4_TRILO</name>
<evidence type="ECO:0000313" key="2">
    <source>
        <dbReference type="EMBL" id="PTB81622.1"/>
    </source>
</evidence>
<proteinExistence type="predicted"/>